<reference evidence="1 2" key="1">
    <citation type="submission" date="2019-06" db="EMBL/GenBank/DDBJ databases">
        <title>Whole genome shotgun sequence of Acinetobacter pittii NBRC 110514.</title>
        <authorList>
            <person name="Hosoyama A."/>
            <person name="Uohara A."/>
            <person name="Ohji S."/>
            <person name="Ichikawa N."/>
        </authorList>
    </citation>
    <scope>NUCLEOTIDE SEQUENCE [LARGE SCALE GENOMIC DNA]</scope>
    <source>
        <strain evidence="1 2">NBRC 110514</strain>
    </source>
</reference>
<evidence type="ECO:0000313" key="2">
    <source>
        <dbReference type="Proteomes" id="UP000317717"/>
    </source>
</evidence>
<dbReference type="EMBL" id="BJLJ01000017">
    <property type="protein sequence ID" value="GEA69275.1"/>
    <property type="molecule type" value="Genomic_DNA"/>
</dbReference>
<gene>
    <name evidence="1" type="ORF">PA3_34330</name>
</gene>
<proteinExistence type="predicted"/>
<organism evidence="1 2">
    <name type="scientific">Acinetobacter pittii</name>
    <name type="common">Acinetobacter genomosp. 3</name>
    <dbReference type="NCBI Taxonomy" id="48296"/>
    <lineage>
        <taxon>Bacteria</taxon>
        <taxon>Pseudomonadati</taxon>
        <taxon>Pseudomonadota</taxon>
        <taxon>Gammaproteobacteria</taxon>
        <taxon>Moraxellales</taxon>
        <taxon>Moraxellaceae</taxon>
        <taxon>Acinetobacter</taxon>
        <taxon>Acinetobacter calcoaceticus/baumannii complex</taxon>
    </lineage>
</organism>
<name>A0A4Y3JDM4_ACIPI</name>
<dbReference type="Proteomes" id="UP000317717">
    <property type="component" value="Unassembled WGS sequence"/>
</dbReference>
<dbReference type="AlphaFoldDB" id="A0A4Y3JDM4"/>
<comment type="caution">
    <text evidence="1">The sequence shown here is derived from an EMBL/GenBank/DDBJ whole genome shotgun (WGS) entry which is preliminary data.</text>
</comment>
<accession>A0A4Y3JDM4</accession>
<protein>
    <submittedName>
        <fullName evidence="1">Uncharacterized protein</fullName>
    </submittedName>
</protein>
<evidence type="ECO:0000313" key="1">
    <source>
        <dbReference type="EMBL" id="GEA69275.1"/>
    </source>
</evidence>
<sequence>MTFESFPKASPSWALFKSAVKPIPIAKTKTNDIATLATPPNNILVSKPDDGTVEAGPDALINALMKSCPKIDERRVTAWSPSQFGFVD</sequence>